<reference evidence="5 6" key="1">
    <citation type="submission" date="2016-10" db="EMBL/GenBank/DDBJ databases">
        <authorList>
            <person name="Varghese N."/>
            <person name="Submissions S."/>
        </authorList>
    </citation>
    <scope>NUCLEOTIDE SEQUENCE [LARGE SCALE GENOMIC DNA]</scope>
    <source>
        <strain evidence="5 6">DSM 21822</strain>
    </source>
</reference>
<evidence type="ECO:0000313" key="6">
    <source>
        <dbReference type="Proteomes" id="UP000323300"/>
    </source>
</evidence>
<dbReference type="InterPro" id="IPR036188">
    <property type="entry name" value="FAD/NAD-bd_sf"/>
</dbReference>
<dbReference type="SUPFAM" id="SSF51905">
    <property type="entry name" value="FAD/NAD(P)-binding domain"/>
    <property type="match status" value="1"/>
</dbReference>
<feature type="domain" description="FAD/NAD(P)-binding" evidence="4">
    <location>
        <begin position="3"/>
        <end position="137"/>
    </location>
</feature>
<dbReference type="AlphaFoldDB" id="A0A1I3WB03"/>
<dbReference type="EMBL" id="FOSL01000002">
    <property type="protein sequence ID" value="SFK03631.1"/>
    <property type="molecule type" value="Genomic_DNA"/>
</dbReference>
<organism evidence="5 6">
    <name type="scientific">Neomesorhizobium albiziae</name>
    <dbReference type="NCBI Taxonomy" id="335020"/>
    <lineage>
        <taxon>Bacteria</taxon>
        <taxon>Pseudomonadati</taxon>
        <taxon>Pseudomonadota</taxon>
        <taxon>Alphaproteobacteria</taxon>
        <taxon>Hyphomicrobiales</taxon>
        <taxon>Phyllobacteriaceae</taxon>
        <taxon>Neomesorhizobium</taxon>
    </lineage>
</organism>
<dbReference type="PRINTS" id="PR00368">
    <property type="entry name" value="FADPNR"/>
</dbReference>
<feature type="domain" description="FAD/NAD(P)-binding" evidence="4">
    <location>
        <begin position="180"/>
        <end position="283"/>
    </location>
</feature>
<dbReference type="PRINTS" id="PR00469">
    <property type="entry name" value="PNDRDTASEII"/>
</dbReference>
<dbReference type="Gene3D" id="3.50.50.60">
    <property type="entry name" value="FAD/NAD(P)-binding domain"/>
    <property type="match status" value="2"/>
</dbReference>
<protein>
    <recommendedName>
        <fullName evidence="1">Thioredoxin reductase</fullName>
    </recommendedName>
</protein>
<evidence type="ECO:0000256" key="3">
    <source>
        <dbReference type="ARBA" id="ARBA00023002"/>
    </source>
</evidence>
<dbReference type="RefSeq" id="WP_149758492.1">
    <property type="nucleotide sequence ID" value="NZ_BSPE01000028.1"/>
</dbReference>
<evidence type="ECO:0000313" key="5">
    <source>
        <dbReference type="EMBL" id="SFK03631.1"/>
    </source>
</evidence>
<gene>
    <name evidence="5" type="ORF">SAMN04488498_10235</name>
</gene>
<keyword evidence="2" id="KW-0285">Flavoprotein</keyword>
<dbReference type="Proteomes" id="UP000323300">
    <property type="component" value="Unassembled WGS sequence"/>
</dbReference>
<name>A0A1I3WB03_9HYPH</name>
<keyword evidence="3" id="KW-0560">Oxidoreductase</keyword>
<dbReference type="InterPro" id="IPR023753">
    <property type="entry name" value="FAD/NAD-binding_dom"/>
</dbReference>
<evidence type="ECO:0000259" key="4">
    <source>
        <dbReference type="Pfam" id="PF07992"/>
    </source>
</evidence>
<dbReference type="Pfam" id="PF07992">
    <property type="entry name" value="Pyr_redox_2"/>
    <property type="match status" value="2"/>
</dbReference>
<dbReference type="GO" id="GO:0016491">
    <property type="term" value="F:oxidoreductase activity"/>
    <property type="evidence" value="ECO:0007669"/>
    <property type="project" value="UniProtKB-KW"/>
</dbReference>
<evidence type="ECO:0000256" key="2">
    <source>
        <dbReference type="ARBA" id="ARBA00022630"/>
    </source>
</evidence>
<sequence>MQYDIAVVGGSFAGLSAALQAVRARRKVLVIDGAQPRNRFSDHSHGFLGQDGRTPRAILDDAREQFLAYPTATLTEALASEARATDGGFKITLEGRDAVTASRVVLATGISDTLPDIPGLKEQWGKTVLHCPYCHGYETGGGRLGVLARNALSVHQALLVADWGDVTLFGNGIFVPDDEQMAALRKRGIGFEPAAVAGVEGGPAGLAVTLAGGAAHALKAMFTAPKTAMTSPLAEQLGCSFEDGMLGPVVKVDERQQTSIKGVYAAGDMARAMHSVALAVAAGAMAGIGAHQSLVFG</sequence>
<accession>A0A1I3WB03</accession>
<keyword evidence="6" id="KW-1185">Reference proteome</keyword>
<dbReference type="OrthoDB" id="9786503at2"/>
<dbReference type="PANTHER" id="PTHR48105">
    <property type="entry name" value="THIOREDOXIN REDUCTASE 1-RELATED-RELATED"/>
    <property type="match status" value="1"/>
</dbReference>
<evidence type="ECO:0000256" key="1">
    <source>
        <dbReference type="ARBA" id="ARBA00018719"/>
    </source>
</evidence>
<proteinExistence type="predicted"/>
<dbReference type="InterPro" id="IPR050097">
    <property type="entry name" value="Ferredoxin-NADP_redctase_2"/>
</dbReference>